<dbReference type="InterPro" id="IPR007353">
    <property type="entry name" value="DUF421"/>
</dbReference>
<evidence type="ECO:0000256" key="3">
    <source>
        <dbReference type="ARBA" id="ARBA00022475"/>
    </source>
</evidence>
<feature type="domain" description="YetF C-terminal" evidence="8">
    <location>
        <begin position="82"/>
        <end position="214"/>
    </location>
</feature>
<dbReference type="InterPro" id="IPR012452">
    <property type="entry name" value="DUF1657"/>
</dbReference>
<reference evidence="9" key="1">
    <citation type="submission" date="2020-09" db="EMBL/GenBank/DDBJ databases">
        <title>A novel bacterium of genus Paenibacillus, isolated from South China Sea.</title>
        <authorList>
            <person name="Huang H."/>
            <person name="Mo K."/>
            <person name="Hu Y."/>
        </authorList>
    </citation>
    <scope>NUCLEOTIDE SEQUENCE</scope>
    <source>
        <strain evidence="9">IB182363</strain>
    </source>
</reference>
<dbReference type="Pfam" id="PF04239">
    <property type="entry name" value="DUF421"/>
    <property type="match status" value="1"/>
</dbReference>
<accession>A0A927H3D2</accession>
<dbReference type="PANTHER" id="PTHR34582:SF7">
    <property type="entry name" value="UPF0702 TRANSMEMBRANE PROTEIN YDFS"/>
    <property type="match status" value="1"/>
</dbReference>
<dbReference type="AlphaFoldDB" id="A0A927H3D2"/>
<evidence type="ECO:0000256" key="5">
    <source>
        <dbReference type="ARBA" id="ARBA00022989"/>
    </source>
</evidence>
<dbReference type="PANTHER" id="PTHR34582">
    <property type="entry name" value="UPF0702 TRANSMEMBRANE PROTEIN YCAP"/>
    <property type="match status" value="1"/>
</dbReference>
<dbReference type="Pfam" id="PF07870">
    <property type="entry name" value="DUF1657"/>
    <property type="match status" value="1"/>
</dbReference>
<gene>
    <name evidence="9" type="ORF">IDH45_32680</name>
</gene>
<evidence type="ECO:0000256" key="4">
    <source>
        <dbReference type="ARBA" id="ARBA00022692"/>
    </source>
</evidence>
<comment type="similarity">
    <text evidence="2">Belongs to the UPF0702 family.</text>
</comment>
<evidence type="ECO:0000256" key="2">
    <source>
        <dbReference type="ARBA" id="ARBA00006448"/>
    </source>
</evidence>
<evidence type="ECO:0000313" key="10">
    <source>
        <dbReference type="Proteomes" id="UP000639396"/>
    </source>
</evidence>
<keyword evidence="10" id="KW-1185">Reference proteome</keyword>
<sequence>MPQWIEIAWRSACAVVVLFALTRLLGKKQLSQLNYFHYIAGITIGNIAGFISLEIEDHFLLGVTGILIWTFLPLLLEWLSLKSKSVRDITDGQAMVLIKEGKVLEDNLKKARFTSDELLEELRRNGAFRLADVEFAVLETDGGVSVLLTKENQPITPKLLGIQVANEREPQTVIMDGTVIDEPLATAGLSRGWLAAELEKLGVALENVFLAQVDTYGQITVDLYDDKIKTPEPSQKQLLWATLKKCEADLELFALSTDEWKAKRSYDQCAASMKSVLERCEPFLAR</sequence>
<evidence type="ECO:0000256" key="1">
    <source>
        <dbReference type="ARBA" id="ARBA00004651"/>
    </source>
</evidence>
<evidence type="ECO:0000259" key="8">
    <source>
        <dbReference type="Pfam" id="PF04239"/>
    </source>
</evidence>
<name>A0A927H3D2_9BACL</name>
<evidence type="ECO:0000313" key="9">
    <source>
        <dbReference type="EMBL" id="MBD2866735.1"/>
    </source>
</evidence>
<dbReference type="EMBL" id="JACXJA010000068">
    <property type="protein sequence ID" value="MBD2866735.1"/>
    <property type="molecule type" value="Genomic_DNA"/>
</dbReference>
<feature type="transmembrane region" description="Helical" evidence="7">
    <location>
        <begin position="35"/>
        <end position="53"/>
    </location>
</feature>
<evidence type="ECO:0000256" key="7">
    <source>
        <dbReference type="SAM" id="Phobius"/>
    </source>
</evidence>
<dbReference type="Gene3D" id="3.30.240.20">
    <property type="entry name" value="bsu07140 like domains"/>
    <property type="match status" value="2"/>
</dbReference>
<feature type="transmembrane region" description="Helical" evidence="7">
    <location>
        <begin position="59"/>
        <end position="79"/>
    </location>
</feature>
<dbReference type="Proteomes" id="UP000639396">
    <property type="component" value="Unassembled WGS sequence"/>
</dbReference>
<dbReference type="InterPro" id="IPR023090">
    <property type="entry name" value="UPF0702_alpha/beta_dom_sf"/>
</dbReference>
<dbReference type="GO" id="GO:0005886">
    <property type="term" value="C:plasma membrane"/>
    <property type="evidence" value="ECO:0007669"/>
    <property type="project" value="UniProtKB-SubCell"/>
</dbReference>
<comment type="subcellular location">
    <subcellularLocation>
        <location evidence="1">Cell membrane</location>
        <topology evidence="1">Multi-pass membrane protein</topology>
    </subcellularLocation>
</comment>
<protein>
    <submittedName>
        <fullName evidence="9">DUF421 domain-containing protein</fullName>
    </submittedName>
</protein>
<keyword evidence="3" id="KW-1003">Cell membrane</keyword>
<keyword evidence="4 7" id="KW-0812">Transmembrane</keyword>
<feature type="transmembrane region" description="Helical" evidence="7">
    <location>
        <begin position="7"/>
        <end position="26"/>
    </location>
</feature>
<organism evidence="9 10">
    <name type="scientific">Paenibacillus oceani</name>
    <dbReference type="NCBI Taxonomy" id="2772510"/>
    <lineage>
        <taxon>Bacteria</taxon>
        <taxon>Bacillati</taxon>
        <taxon>Bacillota</taxon>
        <taxon>Bacilli</taxon>
        <taxon>Bacillales</taxon>
        <taxon>Paenibacillaceae</taxon>
        <taxon>Paenibacillus</taxon>
    </lineage>
</organism>
<keyword evidence="6 7" id="KW-0472">Membrane</keyword>
<dbReference type="RefSeq" id="WP_190932349.1">
    <property type="nucleotide sequence ID" value="NZ_JACXJA010000068.1"/>
</dbReference>
<proteinExistence type="inferred from homology"/>
<evidence type="ECO:0000256" key="6">
    <source>
        <dbReference type="ARBA" id="ARBA00023136"/>
    </source>
</evidence>
<keyword evidence="5 7" id="KW-1133">Transmembrane helix</keyword>
<comment type="caution">
    <text evidence="9">The sequence shown here is derived from an EMBL/GenBank/DDBJ whole genome shotgun (WGS) entry which is preliminary data.</text>
</comment>